<protein>
    <submittedName>
        <fullName evidence="1">Uncharacterized protein</fullName>
    </submittedName>
</protein>
<keyword evidence="2" id="KW-1185">Reference proteome</keyword>
<evidence type="ECO:0000313" key="2">
    <source>
        <dbReference type="Proteomes" id="UP000299102"/>
    </source>
</evidence>
<comment type="caution">
    <text evidence="1">The sequence shown here is derived from an EMBL/GenBank/DDBJ whole genome shotgun (WGS) entry which is preliminary data.</text>
</comment>
<gene>
    <name evidence="1" type="ORF">EVAR_79087_1</name>
</gene>
<dbReference type="EMBL" id="BGZK01000705">
    <property type="protein sequence ID" value="GBP56951.1"/>
    <property type="molecule type" value="Genomic_DNA"/>
</dbReference>
<organism evidence="1 2">
    <name type="scientific">Eumeta variegata</name>
    <name type="common">Bagworm moth</name>
    <name type="synonym">Eumeta japonica</name>
    <dbReference type="NCBI Taxonomy" id="151549"/>
    <lineage>
        <taxon>Eukaryota</taxon>
        <taxon>Metazoa</taxon>
        <taxon>Ecdysozoa</taxon>
        <taxon>Arthropoda</taxon>
        <taxon>Hexapoda</taxon>
        <taxon>Insecta</taxon>
        <taxon>Pterygota</taxon>
        <taxon>Neoptera</taxon>
        <taxon>Endopterygota</taxon>
        <taxon>Lepidoptera</taxon>
        <taxon>Glossata</taxon>
        <taxon>Ditrysia</taxon>
        <taxon>Tineoidea</taxon>
        <taxon>Psychidae</taxon>
        <taxon>Oiketicinae</taxon>
        <taxon>Eumeta</taxon>
    </lineage>
</organism>
<dbReference type="Proteomes" id="UP000299102">
    <property type="component" value="Unassembled WGS sequence"/>
</dbReference>
<evidence type="ECO:0000313" key="1">
    <source>
        <dbReference type="EMBL" id="GBP56951.1"/>
    </source>
</evidence>
<accession>A0A4C1WZW9</accession>
<dbReference type="AlphaFoldDB" id="A0A4C1WZW9"/>
<sequence length="111" mass="12639">MREACAVRPIRGFISRYRINHVNALANVPGRAAAEEVRTVRKIDSARSRATAARIVRDLFLNAIPRWIRWWMFMNAIIRARELTRDRKSRISARSGGAISIVVVGAQIKQL</sequence>
<proteinExistence type="predicted"/>
<name>A0A4C1WZW9_EUMVA</name>
<reference evidence="1 2" key="1">
    <citation type="journal article" date="2019" name="Commun. Biol.">
        <title>The bagworm genome reveals a unique fibroin gene that provides high tensile strength.</title>
        <authorList>
            <person name="Kono N."/>
            <person name="Nakamura H."/>
            <person name="Ohtoshi R."/>
            <person name="Tomita M."/>
            <person name="Numata K."/>
            <person name="Arakawa K."/>
        </authorList>
    </citation>
    <scope>NUCLEOTIDE SEQUENCE [LARGE SCALE GENOMIC DNA]</scope>
</reference>